<comment type="caution">
    <text evidence="7">The sequence shown here is derived from an EMBL/GenBank/DDBJ whole genome shotgun (WGS) entry which is preliminary data.</text>
</comment>
<dbReference type="Pfam" id="PF25110">
    <property type="entry name" value="TPR_ESP1"/>
    <property type="match status" value="1"/>
</dbReference>
<keyword evidence="4" id="KW-0159">Chromosome partition</keyword>
<dbReference type="GO" id="GO:0005634">
    <property type="term" value="C:nucleus"/>
    <property type="evidence" value="ECO:0007669"/>
    <property type="project" value="InterPro"/>
</dbReference>
<dbReference type="GO" id="GO:0051307">
    <property type="term" value="P:meiotic chromosome separation"/>
    <property type="evidence" value="ECO:0007669"/>
    <property type="project" value="TreeGrafter"/>
</dbReference>
<keyword evidence="8" id="KW-1185">Reference proteome</keyword>
<evidence type="ECO:0000256" key="4">
    <source>
        <dbReference type="ARBA" id="ARBA00022829"/>
    </source>
</evidence>
<dbReference type="InterPro" id="IPR056932">
    <property type="entry name" value="TPR_ESP1_2nd"/>
</dbReference>
<gene>
    <name evidence="7" type="ORF">Dsin_032281</name>
</gene>
<dbReference type="Pfam" id="PF25113">
    <property type="entry name" value="TPR_ESP1_2nd"/>
    <property type="match status" value="1"/>
</dbReference>
<dbReference type="GO" id="GO:0006508">
    <property type="term" value="P:proteolysis"/>
    <property type="evidence" value="ECO:0007669"/>
    <property type="project" value="InterPro"/>
</dbReference>
<dbReference type="GO" id="GO:0005737">
    <property type="term" value="C:cytoplasm"/>
    <property type="evidence" value="ECO:0007669"/>
    <property type="project" value="TreeGrafter"/>
</dbReference>
<dbReference type="Proteomes" id="UP001281410">
    <property type="component" value="Unassembled WGS sequence"/>
</dbReference>
<sequence>MASITESSLLTKLESSNSTPIYSLFSDYLRPFTNANKKDQTLMRTLTKKFISFLNKSLGILPKSLGSSFTKEPTQQEQQLTDELLDVYRLCLDCLDMASSHLSLSSKPYTILVQRVRFLYSLESCGKYEDAESEGFRVLKRFRCLEFSGKSSDSEFARLFVDAVTVMVKCAALCERKDDGVYTRVLSLIEEASPWFRVLDANAYEKKHRLLVTNLRKCTLFLVEELVCFNGDLVFAFTRATLTEYAKSSMKDQMYKVSREICSSLFALQENKPLIIKIILCVMDFIAGQCKVEMDDCGMGFVELVAYCANKCRTVGTNFCGTVAGHLNVIAVGFPQVIKPIELIVKLYAAGLYIKNYDVKYRHADLTSSKGAKGEIVGMLLDEGERLHNLADLLASLRAYFYFCCKEKCVSSTVEYEGSVSQICLQSDFNLGASTKCTEKYIEAYMHSYLKALKFLCQPLAELVNLEKNEIIAKTEAASFHPQLCTIQDVLYQYCDLFISLHGCKSERERGRLDDNKTVLTMAVAAFILSTAMYPKMKKSAHVIKHIITTEWIQPQDLKYLSSQLSKIGELLYRNKQVKEASKALKLCCRASWTCVVLHCKMFVQKSEGFHDDLSEGAIADFVNVACANSAFLLDVLHHCGSQNVQLVIVESLENWSVAGNLFTLLPGPMPLVKQWVKIQCKLHKNADVEDGASTLYSLLSSSGKISKRTIGIILEQELCAYEKYYHFGPEFCQRMQMEIINILLQDLHITQDSCLQKSRILLRKGKALRACGTAALKECIRCLSDAISIMNDMHGETRSCGTPLCHQLAVAYCLRAICTQEAEPNSKQVIQDIDAALNLWLSISIPVHGSANDDCNMFSGNTMLLLYNIVDLLAMKGFLEFQPNIYKLLIRLLKWKNISLEKCLAILWESRRLSHALCVSPVSEAFIMNLAEHCGELSTSVNFWIRCLKEFQPLLVGFQQTFLFLFADLPHGCYTGESSFQSSITIDDVKEAASELISSVPLPPRSVFLVGYLYYNLCERLISNGRFFEALSYAKEAHRLRARLFQEKFSYSVEQQAEKYDEAGNIIQKPAYGFKGFQVARTVASEVWSFDADSWEVDSCYLSPWNVLKCYLESTLQVGIIYELVGNGVEAESFLLWGKNISCSQSLPIFMVAFSSVLGKLYRKKRLWDMAEKELTDAKQILVQRSIEFSCLKCRLMLEATVDQQLGDIFRNHFDSATSIFSIEKLSHAEELYKEALKKLNCSEWKNLVSCPEEANSESIMHGQTQWNQPDTMGLLTRDGMNAKTEGKKGRKTKNAPKALVREQYLIPERNSRITRSKSRSSQYQSVNSSNDFSDIASQRKSETKSCIIDTGSEASCICNKTKCWQCLPVEVIESGLLDNLINIKWEFVRRRLSLRILNGIGKCMGYHDRIHEAHEIILQSVSVLISRNSFSHTYSAVTSNSLFDLIGQQFSGDVFAVERAVILYNICWLSLKGHHFKRTRKSCCDLLHIQLQKIVSLLKLAFVLCREVPVLFQKVSRLLAAMYILSASSNLFSLSYSCKVLSESHWASFFHQASLGTHLNYQFLSNMSGFNSPQLLDSENLQATGSSDIGSETCNLVRNAPESIQDLEQFVKDFFVGLPCTTIICISLLGDSYSTLLKELLLHPSCVHAWMLLSRLNPKSQPIVILLPVKTVLEEVSNDDNDGNSDFEGLYESKDCDKHWHCPWGSTVVDKVAPAFKLILEENYSSSSNIPFEDTKTNRSLWWMRRKKLDHRLGRFLSKLEDLWLGPWKYMLLGEWSNCKRLDSIHKKLSQDLKSKCKVDVNENLLRVILEGLKCGCKVEEYTELCLSKGCYIGTVGSNYEDSRTPSKGVEKFSELAYQLIHEAVNELKEEDSVNREPTVLVLDCEIQMLPWENIPIIRNQEVYRMPSVGSIFATLQHHNQEQIGGRLAPFPLIDPLDAFYLLNPSGDLIGTQVEFEDWFRDQNLEGKAGSAPSAAELAVALKSHDLFIYFGHGSGAQYIPRRDLQKLKRCSATLLMGCSSGSLKLDGCYNPQGTPLSYLQAGSPVIVANLWEVTDKDIDRFGKAILDACLRERSSISMGCDQCTLLAEEVEAKNAKGCKGHKKKVSRKKLTETLDTGLCKNVCDHRPKLGSFMGQAREACTLPFLIGASPVCYGVPTGIRRKAAS</sequence>
<dbReference type="GO" id="GO:0004197">
    <property type="term" value="F:cysteine-type endopeptidase activity"/>
    <property type="evidence" value="ECO:0007669"/>
    <property type="project" value="InterPro"/>
</dbReference>
<evidence type="ECO:0000256" key="1">
    <source>
        <dbReference type="ARBA" id="ARBA00000451"/>
    </source>
</evidence>
<accession>A0AAD9ZP17</accession>
<dbReference type="GO" id="GO:0072686">
    <property type="term" value="C:mitotic spindle"/>
    <property type="evidence" value="ECO:0007669"/>
    <property type="project" value="TreeGrafter"/>
</dbReference>
<feature type="compositionally biased region" description="Low complexity" evidence="5">
    <location>
        <begin position="1321"/>
        <end position="1332"/>
    </location>
</feature>
<evidence type="ECO:0000259" key="6">
    <source>
        <dbReference type="PROSITE" id="PS51700"/>
    </source>
</evidence>
<keyword evidence="3" id="KW-0378">Hydrolase</keyword>
<feature type="domain" description="Peptidase C50" evidence="6">
    <location>
        <begin position="1938"/>
        <end position="2032"/>
    </location>
</feature>
<comment type="catalytic activity">
    <reaction evidence="1">
        <text>All bonds known to be hydrolyzed by this endopeptidase have arginine in P1 and an acidic residue in P4. P6 is often occupied by an acidic residue or by a hydroxy-amino-acid residue, the phosphorylation of which enhances cleavage.</text>
        <dbReference type="EC" id="3.4.22.49"/>
    </reaction>
</comment>
<name>A0AAD9ZP17_9ROSI</name>
<organism evidence="7 8">
    <name type="scientific">Dipteronia sinensis</name>
    <dbReference type="NCBI Taxonomy" id="43782"/>
    <lineage>
        <taxon>Eukaryota</taxon>
        <taxon>Viridiplantae</taxon>
        <taxon>Streptophyta</taxon>
        <taxon>Embryophyta</taxon>
        <taxon>Tracheophyta</taxon>
        <taxon>Spermatophyta</taxon>
        <taxon>Magnoliopsida</taxon>
        <taxon>eudicotyledons</taxon>
        <taxon>Gunneridae</taxon>
        <taxon>Pentapetalae</taxon>
        <taxon>rosids</taxon>
        <taxon>malvids</taxon>
        <taxon>Sapindales</taxon>
        <taxon>Sapindaceae</taxon>
        <taxon>Hippocastanoideae</taxon>
        <taxon>Acereae</taxon>
        <taxon>Dipteronia</taxon>
    </lineage>
</organism>
<dbReference type="InterPro" id="IPR005314">
    <property type="entry name" value="Peptidase_C50"/>
</dbReference>
<dbReference type="InterPro" id="IPR030397">
    <property type="entry name" value="SEPARIN_core_dom"/>
</dbReference>
<feature type="region of interest" description="Disordered" evidence="5">
    <location>
        <begin position="1266"/>
        <end position="1296"/>
    </location>
</feature>
<protein>
    <recommendedName>
        <fullName evidence="2">separase</fullName>
        <ecNumber evidence="2">3.4.22.49</ecNumber>
    </recommendedName>
</protein>
<evidence type="ECO:0000313" key="7">
    <source>
        <dbReference type="EMBL" id="KAK3184995.1"/>
    </source>
</evidence>
<dbReference type="EC" id="3.4.22.49" evidence="2"/>
<evidence type="ECO:0000256" key="2">
    <source>
        <dbReference type="ARBA" id="ARBA00012489"/>
    </source>
</evidence>
<feature type="region of interest" description="Disordered" evidence="5">
    <location>
        <begin position="1313"/>
        <end position="1332"/>
    </location>
</feature>
<reference evidence="7" key="1">
    <citation type="journal article" date="2023" name="Plant J.">
        <title>Genome sequences and population genomics provide insights into the demographic history, inbreeding, and mutation load of two 'living fossil' tree species of Dipteronia.</title>
        <authorList>
            <person name="Feng Y."/>
            <person name="Comes H.P."/>
            <person name="Chen J."/>
            <person name="Zhu S."/>
            <person name="Lu R."/>
            <person name="Zhang X."/>
            <person name="Li P."/>
            <person name="Qiu J."/>
            <person name="Olsen K.M."/>
            <person name="Qiu Y."/>
        </authorList>
    </citation>
    <scope>NUCLEOTIDE SEQUENCE</scope>
    <source>
        <strain evidence="7">NBL</strain>
    </source>
</reference>
<dbReference type="Pfam" id="PF03568">
    <property type="entry name" value="Separin_C"/>
    <property type="match status" value="1"/>
</dbReference>
<evidence type="ECO:0000256" key="5">
    <source>
        <dbReference type="SAM" id="MobiDB-lite"/>
    </source>
</evidence>
<evidence type="ECO:0000313" key="8">
    <source>
        <dbReference type="Proteomes" id="UP001281410"/>
    </source>
</evidence>
<evidence type="ECO:0000256" key="3">
    <source>
        <dbReference type="ARBA" id="ARBA00022801"/>
    </source>
</evidence>
<dbReference type="PANTHER" id="PTHR12792:SF0">
    <property type="entry name" value="SEPARIN"/>
    <property type="match status" value="1"/>
</dbReference>
<dbReference type="EMBL" id="JANJYJ010000010">
    <property type="protein sequence ID" value="KAK3184995.1"/>
    <property type="molecule type" value="Genomic_DNA"/>
</dbReference>
<dbReference type="PROSITE" id="PS51700">
    <property type="entry name" value="SEPARIN"/>
    <property type="match status" value="1"/>
</dbReference>
<proteinExistence type="predicted"/>
<dbReference type="PANTHER" id="PTHR12792">
    <property type="entry name" value="EXTRA SPINDLE POLES 1-RELATED"/>
    <property type="match status" value="1"/>
</dbReference>
<dbReference type="InterPro" id="IPR056933">
    <property type="entry name" value="TPR_ESP1"/>
</dbReference>